<dbReference type="Proteomes" id="UP000036681">
    <property type="component" value="Unplaced"/>
</dbReference>
<dbReference type="WBParaSite" id="ALUE_0001471601-mRNA-1">
    <property type="protein sequence ID" value="ALUE_0001471601-mRNA-1"/>
    <property type="gene ID" value="ALUE_0001471601"/>
</dbReference>
<dbReference type="AlphaFoldDB" id="A0A0M3IAS1"/>
<keyword evidence="1" id="KW-1185">Reference proteome</keyword>
<evidence type="ECO:0000313" key="2">
    <source>
        <dbReference type="WBParaSite" id="ALUE_0001471601-mRNA-1"/>
    </source>
</evidence>
<sequence length="67" mass="7540">MLSLYSERLTSIAVAVRIAACGGGGDDNDLDLRIPHHRHRCSSRVSLKETISRQHQHNVVVCRRYAL</sequence>
<proteinExistence type="predicted"/>
<evidence type="ECO:0000313" key="1">
    <source>
        <dbReference type="Proteomes" id="UP000036681"/>
    </source>
</evidence>
<name>A0A0M3IAS1_ASCLU</name>
<protein>
    <submittedName>
        <fullName evidence="2">Secreted protein</fullName>
    </submittedName>
</protein>
<reference evidence="2" key="1">
    <citation type="submission" date="2017-02" db="UniProtKB">
        <authorList>
            <consortium name="WormBaseParasite"/>
        </authorList>
    </citation>
    <scope>IDENTIFICATION</scope>
</reference>
<organism evidence="1 2">
    <name type="scientific">Ascaris lumbricoides</name>
    <name type="common">Giant roundworm</name>
    <dbReference type="NCBI Taxonomy" id="6252"/>
    <lineage>
        <taxon>Eukaryota</taxon>
        <taxon>Metazoa</taxon>
        <taxon>Ecdysozoa</taxon>
        <taxon>Nematoda</taxon>
        <taxon>Chromadorea</taxon>
        <taxon>Rhabditida</taxon>
        <taxon>Spirurina</taxon>
        <taxon>Ascaridomorpha</taxon>
        <taxon>Ascaridoidea</taxon>
        <taxon>Ascarididae</taxon>
        <taxon>Ascaris</taxon>
    </lineage>
</organism>
<accession>A0A0M3IAS1</accession>